<keyword evidence="9 10" id="KW-0961">Cell wall biogenesis/degradation</keyword>
<comment type="similarity">
    <text evidence="9">Belongs to the MurCDEF family.</text>
</comment>
<dbReference type="Gene3D" id="3.40.50.720">
    <property type="entry name" value="NAD(P)-binding Rossmann-like Domain"/>
    <property type="match status" value="1"/>
</dbReference>
<evidence type="ECO:0000256" key="1">
    <source>
        <dbReference type="ARBA" id="ARBA00004496"/>
    </source>
</evidence>
<dbReference type="InterPro" id="IPR005762">
    <property type="entry name" value="MurD"/>
</dbReference>
<accession>A0ABS3CA13</accession>
<evidence type="ECO:0000256" key="6">
    <source>
        <dbReference type="ARBA" id="ARBA00022741"/>
    </source>
</evidence>
<evidence type="ECO:0000256" key="2">
    <source>
        <dbReference type="ARBA" id="ARBA00004752"/>
    </source>
</evidence>
<comment type="caution">
    <text evidence="13">The sequence shown here is derived from an EMBL/GenBank/DDBJ whole genome shotgun (WGS) entry which is preliminary data.</text>
</comment>
<dbReference type="SUPFAM" id="SSF51984">
    <property type="entry name" value="MurCD N-terminal domain"/>
    <property type="match status" value="1"/>
</dbReference>
<dbReference type="Proteomes" id="UP000664480">
    <property type="component" value="Unassembled WGS sequence"/>
</dbReference>
<dbReference type="InterPro" id="IPR036565">
    <property type="entry name" value="Mur-like_cat_sf"/>
</dbReference>
<dbReference type="Gene3D" id="3.40.1190.10">
    <property type="entry name" value="Mur-like, catalytic domain"/>
    <property type="match status" value="1"/>
</dbReference>
<evidence type="ECO:0000313" key="13">
    <source>
        <dbReference type="EMBL" id="MBN7813943.1"/>
    </source>
</evidence>
<evidence type="ECO:0000256" key="7">
    <source>
        <dbReference type="ARBA" id="ARBA00022840"/>
    </source>
</evidence>
<evidence type="ECO:0000256" key="5">
    <source>
        <dbReference type="ARBA" id="ARBA00022618"/>
    </source>
</evidence>
<dbReference type="Pfam" id="PF21799">
    <property type="entry name" value="MurD-like_N"/>
    <property type="match status" value="1"/>
</dbReference>
<keyword evidence="9 10" id="KW-0573">Peptidoglycan synthesis</keyword>
<dbReference type="Gene3D" id="3.90.190.20">
    <property type="entry name" value="Mur ligase, C-terminal domain"/>
    <property type="match status" value="1"/>
</dbReference>
<dbReference type="EMBL" id="JAFKCU010000001">
    <property type="protein sequence ID" value="MBN7813943.1"/>
    <property type="molecule type" value="Genomic_DNA"/>
</dbReference>
<protein>
    <recommendedName>
        <fullName evidence="9 10">UDP-N-acetylmuramoylalanine--D-glutamate ligase</fullName>
        <ecNumber evidence="9 10">6.3.2.9</ecNumber>
    </recommendedName>
    <alternativeName>
        <fullName evidence="9">D-glutamic acid-adding enzyme</fullName>
    </alternativeName>
    <alternativeName>
        <fullName evidence="9">UDP-N-acetylmuramoyl-L-alanyl-D-glutamate synthetase</fullName>
    </alternativeName>
</protein>
<dbReference type="Pfam" id="PF02875">
    <property type="entry name" value="Mur_ligase_C"/>
    <property type="match status" value="1"/>
</dbReference>
<keyword evidence="9 10" id="KW-0133">Cell shape</keyword>
<feature type="domain" description="Mur ligase central" evidence="12">
    <location>
        <begin position="107"/>
        <end position="285"/>
    </location>
</feature>
<feature type="domain" description="Mur ligase C-terminal" evidence="11">
    <location>
        <begin position="308"/>
        <end position="421"/>
    </location>
</feature>
<dbReference type="HAMAP" id="MF_00639">
    <property type="entry name" value="MurD"/>
    <property type="match status" value="1"/>
</dbReference>
<comment type="function">
    <text evidence="9 10">Cell wall formation. Catalyzes the addition of glutamate to the nucleotide precursor UDP-N-acetylmuramoyl-L-alanine (UMA).</text>
</comment>
<keyword evidence="7 9" id="KW-0067">ATP-binding</keyword>
<evidence type="ECO:0000256" key="9">
    <source>
        <dbReference type="HAMAP-Rule" id="MF_00639"/>
    </source>
</evidence>
<dbReference type="InterPro" id="IPR013221">
    <property type="entry name" value="Mur_ligase_cen"/>
</dbReference>
<dbReference type="PANTHER" id="PTHR43692">
    <property type="entry name" value="UDP-N-ACETYLMURAMOYLALANINE--D-GLUTAMATE LIGASE"/>
    <property type="match status" value="1"/>
</dbReference>
<evidence type="ECO:0000256" key="8">
    <source>
        <dbReference type="ARBA" id="ARBA00023306"/>
    </source>
</evidence>
<sequence length="450" mass="49231">MKQIAILGAGESGLGAAMLAKRNGFAVWVSDAGKISDARKALLEMEEIPFEEGLHSEAVILNSDLIIKSPGIPTSASIVKKALEEGIAVIDELEFAYRFSAGKIIAITGTNGKTTTTLLTYHLLKEAGLDVGLAGNVGKSWAAQLLEKDHDWWVIECSSFQIDGFFSFKPSIAILTNITPDHMDRYDYQIDNYIQSKFRLFKNMSSRNQAILNVADPFTQEGLKKAKFRPETFWISKDQKVDKGAFVSEDALVLKTPEGSATIPVDALSIQGEHNLMNALCAGMAALMAGVDEASMIKAFGTFKNAPHRMELIREIDGVKFINDSKGTNVEATAYALDAYKNPLIWIAGGVDKGNDYSVVSSIVEEKVKCLICLGKDNEKLKKAFHPLINDIRETQDIKEAVSWGQLLGVPGDVVLLSPACASFDLFKNYEDRGNQFRAAVQELKPETIA</sequence>
<dbReference type="Pfam" id="PF08245">
    <property type="entry name" value="Mur_ligase_M"/>
    <property type="match status" value="1"/>
</dbReference>
<keyword evidence="5 9" id="KW-0132">Cell division</keyword>
<keyword evidence="3 9" id="KW-0963">Cytoplasm</keyword>
<comment type="pathway">
    <text evidence="2 9 10">Cell wall biogenesis; peptidoglycan biosynthesis.</text>
</comment>
<evidence type="ECO:0000256" key="3">
    <source>
        <dbReference type="ARBA" id="ARBA00022490"/>
    </source>
</evidence>
<comment type="catalytic activity">
    <reaction evidence="9 10">
        <text>UDP-N-acetyl-alpha-D-muramoyl-L-alanine + D-glutamate + ATP = UDP-N-acetyl-alpha-D-muramoyl-L-alanyl-D-glutamate + ADP + phosphate + H(+)</text>
        <dbReference type="Rhea" id="RHEA:16429"/>
        <dbReference type="ChEBI" id="CHEBI:15378"/>
        <dbReference type="ChEBI" id="CHEBI:29986"/>
        <dbReference type="ChEBI" id="CHEBI:30616"/>
        <dbReference type="ChEBI" id="CHEBI:43474"/>
        <dbReference type="ChEBI" id="CHEBI:83898"/>
        <dbReference type="ChEBI" id="CHEBI:83900"/>
        <dbReference type="ChEBI" id="CHEBI:456216"/>
        <dbReference type="EC" id="6.3.2.9"/>
    </reaction>
</comment>
<gene>
    <name evidence="9 13" type="primary">murD</name>
    <name evidence="13" type="ORF">J0A69_00825</name>
</gene>
<dbReference type="SUPFAM" id="SSF53244">
    <property type="entry name" value="MurD-like peptide ligases, peptide-binding domain"/>
    <property type="match status" value="1"/>
</dbReference>
<keyword evidence="6 9" id="KW-0547">Nucleotide-binding</keyword>
<dbReference type="GO" id="GO:0008764">
    <property type="term" value="F:UDP-N-acetylmuramoylalanine-D-glutamate ligase activity"/>
    <property type="evidence" value="ECO:0007669"/>
    <property type="project" value="UniProtKB-EC"/>
</dbReference>
<keyword evidence="14" id="KW-1185">Reference proteome</keyword>
<dbReference type="InterPro" id="IPR004101">
    <property type="entry name" value="Mur_ligase_C"/>
</dbReference>
<evidence type="ECO:0000256" key="10">
    <source>
        <dbReference type="RuleBase" id="RU003664"/>
    </source>
</evidence>
<dbReference type="PANTHER" id="PTHR43692:SF1">
    <property type="entry name" value="UDP-N-ACETYLMURAMOYLALANINE--D-GLUTAMATE LIGASE"/>
    <property type="match status" value="1"/>
</dbReference>
<dbReference type="PROSITE" id="PS01011">
    <property type="entry name" value="FOLYLPOLYGLU_SYNT_1"/>
    <property type="match status" value="1"/>
</dbReference>
<comment type="subcellular location">
    <subcellularLocation>
        <location evidence="1 9 10">Cytoplasm</location>
    </subcellularLocation>
</comment>
<organism evidence="13 14">
    <name type="scientific">Algoriphagus pacificus</name>
    <dbReference type="NCBI Taxonomy" id="2811234"/>
    <lineage>
        <taxon>Bacteria</taxon>
        <taxon>Pseudomonadati</taxon>
        <taxon>Bacteroidota</taxon>
        <taxon>Cytophagia</taxon>
        <taxon>Cytophagales</taxon>
        <taxon>Cyclobacteriaceae</taxon>
        <taxon>Algoriphagus</taxon>
    </lineage>
</organism>
<keyword evidence="8 9" id="KW-0131">Cell cycle</keyword>
<dbReference type="SUPFAM" id="SSF53623">
    <property type="entry name" value="MurD-like peptide ligases, catalytic domain"/>
    <property type="match status" value="1"/>
</dbReference>
<dbReference type="NCBIfam" id="TIGR01087">
    <property type="entry name" value="murD"/>
    <property type="match status" value="1"/>
</dbReference>
<dbReference type="EC" id="6.3.2.9" evidence="9 10"/>
<feature type="binding site" evidence="9">
    <location>
        <begin position="109"/>
        <end position="115"/>
    </location>
    <ligand>
        <name>ATP</name>
        <dbReference type="ChEBI" id="CHEBI:30616"/>
    </ligand>
</feature>
<dbReference type="InterPro" id="IPR018109">
    <property type="entry name" value="Folylpolyglutamate_synth_CS"/>
</dbReference>
<evidence type="ECO:0000259" key="12">
    <source>
        <dbReference type="Pfam" id="PF08245"/>
    </source>
</evidence>
<proteinExistence type="inferred from homology"/>
<evidence type="ECO:0000256" key="4">
    <source>
        <dbReference type="ARBA" id="ARBA00022598"/>
    </source>
</evidence>
<evidence type="ECO:0000313" key="14">
    <source>
        <dbReference type="Proteomes" id="UP000664480"/>
    </source>
</evidence>
<reference evidence="13 14" key="1">
    <citation type="submission" date="2021-03" db="EMBL/GenBank/DDBJ databases">
        <title>novel species isolated from a fishpond in China.</title>
        <authorList>
            <person name="Lu H."/>
            <person name="Cai Z."/>
        </authorList>
    </citation>
    <scope>NUCLEOTIDE SEQUENCE [LARGE SCALE GENOMIC DNA]</scope>
    <source>
        <strain evidence="13 14">YJ13C</strain>
    </source>
</reference>
<keyword evidence="4 9" id="KW-0436">Ligase</keyword>
<dbReference type="InterPro" id="IPR036615">
    <property type="entry name" value="Mur_ligase_C_dom_sf"/>
</dbReference>
<dbReference type="RefSeq" id="WP_206584612.1">
    <property type="nucleotide sequence ID" value="NZ_JAFKCU010000001.1"/>
</dbReference>
<evidence type="ECO:0000259" key="11">
    <source>
        <dbReference type="Pfam" id="PF02875"/>
    </source>
</evidence>
<name>A0ABS3CA13_9BACT</name>